<evidence type="ECO:0000256" key="3">
    <source>
        <dbReference type="ARBA" id="ARBA00022617"/>
    </source>
</evidence>
<dbReference type="PRINTS" id="PR00463">
    <property type="entry name" value="EP450I"/>
</dbReference>
<dbReference type="InterPro" id="IPR017972">
    <property type="entry name" value="Cyt_P450_CS"/>
</dbReference>
<dbReference type="SUPFAM" id="SSF48264">
    <property type="entry name" value="Cytochrome P450"/>
    <property type="match status" value="1"/>
</dbReference>
<dbReference type="GO" id="GO:0004497">
    <property type="term" value="F:monooxygenase activity"/>
    <property type="evidence" value="ECO:0007669"/>
    <property type="project" value="UniProtKB-KW"/>
</dbReference>
<evidence type="ECO:0000256" key="12">
    <source>
        <dbReference type="RuleBase" id="RU000461"/>
    </source>
</evidence>
<dbReference type="Proteomes" id="UP001454036">
    <property type="component" value="Unassembled WGS sequence"/>
</dbReference>
<keyword evidence="4 13" id="KW-0812">Transmembrane</keyword>
<dbReference type="CDD" id="cd11073">
    <property type="entry name" value="CYP76-like"/>
    <property type="match status" value="1"/>
</dbReference>
<keyword evidence="3 11" id="KW-0349">Heme</keyword>
<keyword evidence="7 12" id="KW-0560">Oxidoreductase</keyword>
<comment type="caution">
    <text evidence="14">The sequence shown here is derived from an EMBL/GenBank/DDBJ whole genome shotgun (WGS) entry which is preliminary data.</text>
</comment>
<gene>
    <name evidence="14" type="ORF">LIER_42483</name>
</gene>
<dbReference type="GO" id="GO:0016020">
    <property type="term" value="C:membrane"/>
    <property type="evidence" value="ECO:0007669"/>
    <property type="project" value="UniProtKB-SubCell"/>
</dbReference>
<dbReference type="PRINTS" id="PR00385">
    <property type="entry name" value="P450"/>
</dbReference>
<feature type="transmembrane region" description="Helical" evidence="13">
    <location>
        <begin position="6"/>
        <end position="25"/>
    </location>
</feature>
<dbReference type="EMBL" id="BAABME010029618">
    <property type="protein sequence ID" value="GAA0183915.1"/>
    <property type="molecule type" value="Genomic_DNA"/>
</dbReference>
<comment type="subcellular location">
    <subcellularLocation>
        <location evidence="1">Membrane</location>
    </subcellularLocation>
</comment>
<dbReference type="InterPro" id="IPR001128">
    <property type="entry name" value="Cyt_P450"/>
</dbReference>
<evidence type="ECO:0000256" key="2">
    <source>
        <dbReference type="ARBA" id="ARBA00010617"/>
    </source>
</evidence>
<dbReference type="GO" id="GO:0005506">
    <property type="term" value="F:iron ion binding"/>
    <property type="evidence" value="ECO:0007669"/>
    <property type="project" value="InterPro"/>
</dbReference>
<evidence type="ECO:0000256" key="6">
    <source>
        <dbReference type="ARBA" id="ARBA00022989"/>
    </source>
</evidence>
<evidence type="ECO:0000256" key="13">
    <source>
        <dbReference type="SAM" id="Phobius"/>
    </source>
</evidence>
<evidence type="ECO:0000256" key="9">
    <source>
        <dbReference type="ARBA" id="ARBA00023033"/>
    </source>
</evidence>
<evidence type="ECO:0000256" key="5">
    <source>
        <dbReference type="ARBA" id="ARBA00022723"/>
    </source>
</evidence>
<evidence type="ECO:0000256" key="8">
    <source>
        <dbReference type="ARBA" id="ARBA00023004"/>
    </source>
</evidence>
<dbReference type="InterPro" id="IPR036396">
    <property type="entry name" value="Cyt_P450_sf"/>
</dbReference>
<evidence type="ECO:0000256" key="7">
    <source>
        <dbReference type="ARBA" id="ARBA00023002"/>
    </source>
</evidence>
<evidence type="ECO:0000256" key="1">
    <source>
        <dbReference type="ARBA" id="ARBA00004370"/>
    </source>
</evidence>
<evidence type="ECO:0000313" key="15">
    <source>
        <dbReference type="Proteomes" id="UP001454036"/>
    </source>
</evidence>
<dbReference type="PANTHER" id="PTHR47950">
    <property type="entry name" value="CYTOCHROME P450, FAMILY 76, SUBFAMILY C, POLYPEPTIDE 5-RELATED"/>
    <property type="match status" value="1"/>
</dbReference>
<keyword evidence="9 12" id="KW-0503">Monooxygenase</keyword>
<dbReference type="PANTHER" id="PTHR47950:SF4">
    <property type="entry name" value="GERANIOL 8-HYDROXYLASE-LIKE"/>
    <property type="match status" value="1"/>
</dbReference>
<dbReference type="Gene3D" id="1.10.630.10">
    <property type="entry name" value="Cytochrome P450"/>
    <property type="match status" value="1"/>
</dbReference>
<name>A0AAV3RTJ7_LITER</name>
<proteinExistence type="inferred from homology"/>
<evidence type="ECO:0000256" key="11">
    <source>
        <dbReference type="PIRSR" id="PIRSR602401-1"/>
    </source>
</evidence>
<evidence type="ECO:0000256" key="4">
    <source>
        <dbReference type="ARBA" id="ARBA00022692"/>
    </source>
</evidence>
<keyword evidence="10 13" id="KW-0472">Membrane</keyword>
<dbReference type="Pfam" id="PF00067">
    <property type="entry name" value="p450"/>
    <property type="match status" value="1"/>
</dbReference>
<comment type="cofactor">
    <cofactor evidence="11">
        <name>heme</name>
        <dbReference type="ChEBI" id="CHEBI:30413"/>
    </cofactor>
</comment>
<dbReference type="GO" id="GO:0016705">
    <property type="term" value="F:oxidoreductase activity, acting on paired donors, with incorporation or reduction of molecular oxygen"/>
    <property type="evidence" value="ECO:0007669"/>
    <property type="project" value="InterPro"/>
</dbReference>
<organism evidence="14 15">
    <name type="scientific">Lithospermum erythrorhizon</name>
    <name type="common">Purple gromwell</name>
    <name type="synonym">Lithospermum officinale var. erythrorhizon</name>
    <dbReference type="NCBI Taxonomy" id="34254"/>
    <lineage>
        <taxon>Eukaryota</taxon>
        <taxon>Viridiplantae</taxon>
        <taxon>Streptophyta</taxon>
        <taxon>Embryophyta</taxon>
        <taxon>Tracheophyta</taxon>
        <taxon>Spermatophyta</taxon>
        <taxon>Magnoliopsida</taxon>
        <taxon>eudicotyledons</taxon>
        <taxon>Gunneridae</taxon>
        <taxon>Pentapetalae</taxon>
        <taxon>asterids</taxon>
        <taxon>lamiids</taxon>
        <taxon>Boraginales</taxon>
        <taxon>Boraginaceae</taxon>
        <taxon>Boraginoideae</taxon>
        <taxon>Lithospermeae</taxon>
        <taxon>Lithospermum</taxon>
    </lineage>
</organism>
<keyword evidence="8 11" id="KW-0408">Iron</keyword>
<dbReference type="FunFam" id="1.10.630.10:FF:000007">
    <property type="entry name" value="Cytochrome P450 76C4"/>
    <property type="match status" value="1"/>
</dbReference>
<keyword evidence="5 11" id="KW-0479">Metal-binding</keyword>
<sequence length="502" mass="57329">MDYNLLQIGLAIVISLTFFHFFGILSTRFKKLPPGPYPLPLIGNLLSLVGTQPHISFANLSKSYGPIMSLKLGQQTTVVITSPALAKQVLQKQDLAFSSRYHPDAIHAQNHHKFSVAWMPVGPRFRNFRQIMSANMFSSNRLDENQHLRSSKIHQLIAYCNKYSQTREAVHVGLAVFRTTLNLISNTIFSKDVITEPFSDESGKDQEFKDLTSNMFIEIGRPNLVDYFPVLRRFDPNGIKSRLASYFEEMFKLFAKLIDERMEKRKSSDGIKYHDMLEVLLNESETNPQVIDRTHIDHLLLDLFAAATDTTTNTIEWAMTEVIKNSSILKKIQEELAQVIGRGNILEEADISRLPYLSCVVKETFRLHPVVPLLLPRKTEQNVEVCGYIVPKGSQVLVNVWAIGRDSNVWKNPLEFKPERFWESRVDVRGRDFELTPFGSGRRICPGLPLAYRIIPVILGSLLNSFDWKFEQGVIPESLDMEEKFGLTLEKEIPLRVIPIPL</sequence>
<keyword evidence="15" id="KW-1185">Reference proteome</keyword>
<feature type="binding site" description="axial binding residue" evidence="11">
    <location>
        <position position="445"/>
    </location>
    <ligand>
        <name>heme</name>
        <dbReference type="ChEBI" id="CHEBI:30413"/>
    </ligand>
    <ligandPart>
        <name>Fe</name>
        <dbReference type="ChEBI" id="CHEBI:18248"/>
    </ligandPart>
</feature>
<evidence type="ECO:0000313" key="14">
    <source>
        <dbReference type="EMBL" id="GAA0183915.1"/>
    </source>
</evidence>
<dbReference type="AlphaFoldDB" id="A0AAV3RTJ7"/>
<dbReference type="InterPro" id="IPR002401">
    <property type="entry name" value="Cyt_P450_E_grp-I"/>
</dbReference>
<dbReference type="GO" id="GO:0020037">
    <property type="term" value="F:heme binding"/>
    <property type="evidence" value="ECO:0007669"/>
    <property type="project" value="InterPro"/>
</dbReference>
<dbReference type="PROSITE" id="PS00086">
    <property type="entry name" value="CYTOCHROME_P450"/>
    <property type="match status" value="1"/>
</dbReference>
<comment type="similarity">
    <text evidence="2 12">Belongs to the cytochrome P450 family.</text>
</comment>
<evidence type="ECO:0000256" key="10">
    <source>
        <dbReference type="ARBA" id="ARBA00023136"/>
    </source>
</evidence>
<keyword evidence="6 13" id="KW-1133">Transmembrane helix</keyword>
<accession>A0AAV3RTJ7</accession>
<protein>
    <submittedName>
        <fullName evidence="14">Oxygenase</fullName>
    </submittedName>
</protein>
<reference evidence="14 15" key="1">
    <citation type="submission" date="2024-01" db="EMBL/GenBank/DDBJ databases">
        <title>The complete chloroplast genome sequence of Lithospermum erythrorhizon: insights into the phylogenetic relationship among Boraginaceae species and the maternal lineages of purple gromwells.</title>
        <authorList>
            <person name="Okada T."/>
            <person name="Watanabe K."/>
        </authorList>
    </citation>
    <scope>NUCLEOTIDE SEQUENCE [LARGE SCALE GENOMIC DNA]</scope>
</reference>